<reference evidence="1" key="1">
    <citation type="submission" date="2022-07" db="EMBL/GenBank/DDBJ databases">
        <title>Genome Sequence of Phlebia brevispora.</title>
        <authorList>
            <person name="Buettner E."/>
        </authorList>
    </citation>
    <scope>NUCLEOTIDE SEQUENCE</scope>
    <source>
        <strain evidence="1">MPL23</strain>
    </source>
</reference>
<organism evidence="1 2">
    <name type="scientific">Phlebia brevispora</name>
    <dbReference type="NCBI Taxonomy" id="194682"/>
    <lineage>
        <taxon>Eukaryota</taxon>
        <taxon>Fungi</taxon>
        <taxon>Dikarya</taxon>
        <taxon>Basidiomycota</taxon>
        <taxon>Agaricomycotina</taxon>
        <taxon>Agaricomycetes</taxon>
        <taxon>Polyporales</taxon>
        <taxon>Meruliaceae</taxon>
        <taxon>Phlebia</taxon>
    </lineage>
</organism>
<gene>
    <name evidence="1" type="ORF">NM688_g5008</name>
</gene>
<accession>A0ACC1T1G7</accession>
<protein>
    <submittedName>
        <fullName evidence="1">Uncharacterized protein</fullName>
    </submittedName>
</protein>
<evidence type="ECO:0000313" key="1">
    <source>
        <dbReference type="EMBL" id="KAJ3550744.1"/>
    </source>
</evidence>
<dbReference type="EMBL" id="JANHOG010000886">
    <property type="protein sequence ID" value="KAJ3550744.1"/>
    <property type="molecule type" value="Genomic_DNA"/>
</dbReference>
<comment type="caution">
    <text evidence="1">The sequence shown here is derived from an EMBL/GenBank/DDBJ whole genome shotgun (WGS) entry which is preliminary data.</text>
</comment>
<dbReference type="Proteomes" id="UP001148662">
    <property type="component" value="Unassembled WGS sequence"/>
</dbReference>
<name>A0ACC1T1G7_9APHY</name>
<keyword evidence="2" id="KW-1185">Reference proteome</keyword>
<proteinExistence type="predicted"/>
<sequence>MASTSYDTVWPADSVEFCPHPEAVDIFACGTYKLEQQDPEVQTDEENQPARRTPQTRRGKCLLFQVDFNRDEQPSLVHETSLPAVLDMKWCHRASSVPPLLGITDSEGNVSLHSYEFETKHLNLVQNIPCASSDILVLSLDWDNRRFPAGDLGSLVVSLSNGSLSILRQDDSHELVVTDTWHAHDYEPWIAAWNYWDPNVLYSGGDDLKLRGWDVRAGFLQSTFTNKRFDAGVTTIQSHPFIEHLVAVGSYDNTVRLFDMRSPLKPLVQADVGGGAWRVKWHPSPERKHDLLVACMHDGCKILNFSLEDENDSGLVVRSHAVTKRFDKHESMAYGADWSFAPSKGKTVIGSCSFYDHLLQLWQG</sequence>
<evidence type="ECO:0000313" key="2">
    <source>
        <dbReference type="Proteomes" id="UP001148662"/>
    </source>
</evidence>